<keyword evidence="4" id="KW-1185">Reference proteome</keyword>
<dbReference type="Proteomes" id="UP000054024">
    <property type="component" value="Unassembled WGS sequence"/>
</dbReference>
<feature type="compositionally biased region" description="Low complexity" evidence="1">
    <location>
        <begin position="94"/>
        <end position="108"/>
    </location>
</feature>
<dbReference type="STRING" id="146536.AQI70_18080"/>
<feature type="domain" description="L,D-TPase catalytic" evidence="2">
    <location>
        <begin position="154"/>
        <end position="300"/>
    </location>
</feature>
<dbReference type="EMBL" id="LMWJ01000013">
    <property type="protein sequence ID" value="KUM74743.1"/>
    <property type="molecule type" value="Genomic_DNA"/>
</dbReference>
<dbReference type="PANTHER" id="PTHR38589">
    <property type="entry name" value="BLR0621 PROTEIN"/>
    <property type="match status" value="1"/>
</dbReference>
<dbReference type="InterPro" id="IPR005490">
    <property type="entry name" value="LD_TPept_cat_dom"/>
</dbReference>
<dbReference type="GO" id="GO:0016740">
    <property type="term" value="F:transferase activity"/>
    <property type="evidence" value="ECO:0007669"/>
    <property type="project" value="InterPro"/>
</dbReference>
<accession>A0A117P833</accession>
<evidence type="ECO:0000259" key="2">
    <source>
        <dbReference type="Pfam" id="PF03734"/>
    </source>
</evidence>
<dbReference type="RefSeq" id="WP_062150871.1">
    <property type="nucleotide sequence ID" value="NZ_KQ947988.1"/>
</dbReference>
<dbReference type="Pfam" id="PF03734">
    <property type="entry name" value="YkuD"/>
    <property type="match status" value="1"/>
</dbReference>
<dbReference type="PANTHER" id="PTHR38589:SF1">
    <property type="entry name" value="BLR0621 PROTEIN"/>
    <property type="match status" value="1"/>
</dbReference>
<proteinExistence type="predicted"/>
<comment type="caution">
    <text evidence="3">The sequence shown here is derived from an EMBL/GenBank/DDBJ whole genome shotgun (WGS) entry which is preliminary data.</text>
</comment>
<sequence>MHASPRHALVSAAVVSVLAVTSACGGQDDRQPAADSIGVSHTPWESTAEASATASPSASASPSADPSASASAAASPSASVSASAALAKETGAAASGAGAAPGGQAAPAPAAPDFPVPAEVGDATQLITVKASGSYATVTAWAKGSAGWKAQFSTSAGRVGSNGVTDGATRRQSTYTTPTGTYTITEGFGHVAGGTAMPYHVVTEDDWWVQDPESKFYNSLHGEEGADFPLTESGDRGSEHLINYPVQYAKALVINFNRWPATPGRGAGIFLHVNGSGATAGCVSVPRATMDRIMGWITPSARPRIAIG</sequence>
<evidence type="ECO:0000313" key="4">
    <source>
        <dbReference type="Proteomes" id="UP000054024"/>
    </source>
</evidence>
<dbReference type="PROSITE" id="PS51257">
    <property type="entry name" value="PROKAR_LIPOPROTEIN"/>
    <property type="match status" value="1"/>
</dbReference>
<name>A0A117P833_9ACTN</name>
<feature type="region of interest" description="Disordered" evidence="1">
    <location>
        <begin position="25"/>
        <end position="71"/>
    </location>
</feature>
<evidence type="ECO:0000313" key="3">
    <source>
        <dbReference type="EMBL" id="KUM74743.1"/>
    </source>
</evidence>
<protein>
    <recommendedName>
        <fullName evidence="2">L,D-TPase catalytic domain-containing protein</fullName>
    </recommendedName>
</protein>
<dbReference type="AlphaFoldDB" id="A0A117P833"/>
<feature type="region of interest" description="Disordered" evidence="1">
    <location>
        <begin position="156"/>
        <end position="178"/>
    </location>
</feature>
<evidence type="ECO:0000256" key="1">
    <source>
        <dbReference type="SAM" id="MobiDB-lite"/>
    </source>
</evidence>
<feature type="region of interest" description="Disordered" evidence="1">
    <location>
        <begin position="94"/>
        <end position="117"/>
    </location>
</feature>
<reference evidence="3 4" key="1">
    <citation type="submission" date="2015-10" db="EMBL/GenBank/DDBJ databases">
        <title>Draft genome sequence of Streptomyces curacoi DSM 40107, type strain for the species Streptomyces curacoi.</title>
        <authorList>
            <person name="Ruckert C."/>
            <person name="Winkler A."/>
            <person name="Kalinowski J."/>
            <person name="Kampfer P."/>
            <person name="Glaeser S."/>
        </authorList>
    </citation>
    <scope>NUCLEOTIDE SEQUENCE [LARGE SCALE GENOMIC DNA]</scope>
    <source>
        <strain evidence="3 4">DSM 40107</strain>
    </source>
</reference>
<organism evidence="3 4">
    <name type="scientific">Streptomyces curacoi</name>
    <dbReference type="NCBI Taxonomy" id="146536"/>
    <lineage>
        <taxon>Bacteria</taxon>
        <taxon>Bacillati</taxon>
        <taxon>Actinomycetota</taxon>
        <taxon>Actinomycetes</taxon>
        <taxon>Kitasatosporales</taxon>
        <taxon>Streptomycetaceae</taxon>
        <taxon>Streptomyces</taxon>
    </lineage>
</organism>
<gene>
    <name evidence="3" type="ORF">AQI70_18080</name>
</gene>
<feature type="compositionally biased region" description="Low complexity" evidence="1">
    <location>
        <begin position="46"/>
        <end position="71"/>
    </location>
</feature>